<evidence type="ECO:0000313" key="3">
    <source>
        <dbReference type="EMBL" id="CAB3382416.1"/>
    </source>
</evidence>
<dbReference type="PROSITE" id="PS51408">
    <property type="entry name" value="TRANSFERRIN_LIKE_4"/>
    <property type="match status" value="1"/>
</dbReference>
<evidence type="ECO:0000259" key="2">
    <source>
        <dbReference type="PROSITE" id="PS51408"/>
    </source>
</evidence>
<dbReference type="PANTHER" id="PTHR11485:SF57">
    <property type="entry name" value="TRANSFERRIN"/>
    <property type="match status" value="1"/>
</dbReference>
<gene>
    <name evidence="3" type="ORF">CLODIP_2_CD15716</name>
</gene>
<keyword evidence="4" id="KW-1185">Reference proteome</keyword>
<dbReference type="Gene3D" id="3.40.190.10">
    <property type="entry name" value="Periplasmic binding protein-like II"/>
    <property type="match status" value="3"/>
</dbReference>
<feature type="domain" description="Transferrin-like" evidence="2">
    <location>
        <begin position="371"/>
        <end position="704"/>
    </location>
</feature>
<dbReference type="Pfam" id="PF00405">
    <property type="entry name" value="Transferrin"/>
    <property type="match status" value="2"/>
</dbReference>
<dbReference type="SMART" id="SM00094">
    <property type="entry name" value="TR_FER"/>
    <property type="match status" value="1"/>
</dbReference>
<comment type="caution">
    <text evidence="3">The sequence shown here is derived from an EMBL/GenBank/DDBJ whole genome shotgun (WGS) entry which is preliminary data.</text>
</comment>
<dbReference type="AlphaFoldDB" id="A0A8S1DMV5"/>
<protein>
    <recommendedName>
        <fullName evidence="2">Transferrin-like domain-containing protein</fullName>
    </recommendedName>
</protein>
<dbReference type="GO" id="GO:0005769">
    <property type="term" value="C:early endosome"/>
    <property type="evidence" value="ECO:0007669"/>
    <property type="project" value="TreeGrafter"/>
</dbReference>
<sequence length="733" mass="81087">MANPALLAGFLLLIAANLASSQAPNQKFKICVLKTKPTECKNLDRAGSGVECVPVEDSTDCALKMRERKAHFGMFKAEEALLASHILEAVHVIGDIRHEEYIHENFSFNAVAIARRSSVPNNDLQMAHNLSLCHPGMGQVHTGWSDMILKELDLILLDKKGMLKCDEWRSTLQNELYSISQMWGPSCRPGKWSWDEETDASLKKDFSTLCAKCPNKANCAYTDPGNTHKATIACLENGGDVAYVALQEAKEFLKSNPNFGYVCKDLKLSSNHSDECILARQPWSSIVAVREVSRELSAKLHEWLKPLEPRLSIEQVPERMEGGWQRTLIDLLLESYHLYSPLPQIELKTFVGRGRRLKQRQEENVSCNRQIRWCVGKEEERAKCGWISTAAWYAGLVPEIKCVYATDPRDCVNKVSSSEADLTVGDIDLAHYGKSIEKLKTLRFVETSDADLSSIVAIVKKDSAVTKLSDLKDKKACFPSYEGIAFGTFLKEGLDQSLINKDTCPYGESVSEFFGDSCIPGAKDDGEQNPSICAACESKNCPSPSTNSSDNDVNAMKCLAREGDVTFVRLYEILKAFETNLLELSSQANYEVLCKEGGQPDSKVPLNAQAVKCALATVPSHAVLAKQDDELNHERDANIVLSGLDSLFGLEATALQPQPPFYMYHPFGNHPNLIFPKSASSLMTTKSKNKNVEQFLKLVGSVPRPCGSRSSGFSLKSSFASLALTLIAFILFR</sequence>
<dbReference type="GO" id="GO:0006826">
    <property type="term" value="P:iron ion transport"/>
    <property type="evidence" value="ECO:0007669"/>
    <property type="project" value="TreeGrafter"/>
</dbReference>
<name>A0A8S1DMV5_9INSE</name>
<feature type="signal peptide" evidence="1">
    <location>
        <begin position="1"/>
        <end position="21"/>
    </location>
</feature>
<dbReference type="GO" id="GO:0005615">
    <property type="term" value="C:extracellular space"/>
    <property type="evidence" value="ECO:0007669"/>
    <property type="project" value="TreeGrafter"/>
</dbReference>
<dbReference type="GO" id="GO:0005886">
    <property type="term" value="C:plasma membrane"/>
    <property type="evidence" value="ECO:0007669"/>
    <property type="project" value="TreeGrafter"/>
</dbReference>
<accession>A0A8S1DMV5</accession>
<dbReference type="Proteomes" id="UP000494165">
    <property type="component" value="Unassembled WGS sequence"/>
</dbReference>
<dbReference type="SUPFAM" id="SSF53850">
    <property type="entry name" value="Periplasmic binding protein-like II"/>
    <property type="match status" value="2"/>
</dbReference>
<evidence type="ECO:0000256" key="1">
    <source>
        <dbReference type="SAM" id="SignalP"/>
    </source>
</evidence>
<dbReference type="OrthoDB" id="8183540at2759"/>
<dbReference type="CDD" id="cd13529">
    <property type="entry name" value="PBP2_transferrin"/>
    <property type="match status" value="1"/>
</dbReference>
<dbReference type="EMBL" id="CADEPI010000270">
    <property type="protein sequence ID" value="CAB3382416.1"/>
    <property type="molecule type" value="Genomic_DNA"/>
</dbReference>
<dbReference type="GO" id="GO:0055037">
    <property type="term" value="C:recycling endosome"/>
    <property type="evidence" value="ECO:0007669"/>
    <property type="project" value="TreeGrafter"/>
</dbReference>
<dbReference type="PANTHER" id="PTHR11485">
    <property type="entry name" value="TRANSFERRIN"/>
    <property type="match status" value="1"/>
</dbReference>
<dbReference type="PRINTS" id="PR00422">
    <property type="entry name" value="TRANSFERRIN"/>
</dbReference>
<dbReference type="InterPro" id="IPR001156">
    <property type="entry name" value="Transferrin-like_dom"/>
</dbReference>
<feature type="chain" id="PRO_5035760844" description="Transferrin-like domain-containing protein" evidence="1">
    <location>
        <begin position="22"/>
        <end position="733"/>
    </location>
</feature>
<proteinExistence type="predicted"/>
<reference evidence="3 4" key="1">
    <citation type="submission" date="2020-04" db="EMBL/GenBank/DDBJ databases">
        <authorList>
            <person name="Alioto T."/>
            <person name="Alioto T."/>
            <person name="Gomez Garrido J."/>
        </authorList>
    </citation>
    <scope>NUCLEOTIDE SEQUENCE [LARGE SCALE GENOMIC DNA]</scope>
</reference>
<evidence type="ECO:0000313" key="4">
    <source>
        <dbReference type="Proteomes" id="UP000494165"/>
    </source>
</evidence>
<organism evidence="3 4">
    <name type="scientific">Cloeon dipterum</name>
    <dbReference type="NCBI Taxonomy" id="197152"/>
    <lineage>
        <taxon>Eukaryota</taxon>
        <taxon>Metazoa</taxon>
        <taxon>Ecdysozoa</taxon>
        <taxon>Arthropoda</taxon>
        <taxon>Hexapoda</taxon>
        <taxon>Insecta</taxon>
        <taxon>Pterygota</taxon>
        <taxon>Palaeoptera</taxon>
        <taxon>Ephemeroptera</taxon>
        <taxon>Pisciforma</taxon>
        <taxon>Baetidae</taxon>
        <taxon>Cloeon</taxon>
    </lineage>
</organism>
<keyword evidence="1" id="KW-0732">Signal</keyword>